<name>A0A9X2E7F0_9NOCA</name>
<evidence type="ECO:0000256" key="4">
    <source>
        <dbReference type="ARBA" id="ARBA00022840"/>
    </source>
</evidence>
<dbReference type="CDD" id="cd13970">
    <property type="entry name" value="ABC1_ADCK3"/>
    <property type="match status" value="1"/>
</dbReference>
<gene>
    <name evidence="6" type="ORF">NDR86_19350</name>
</gene>
<dbReference type="GO" id="GO:0016740">
    <property type="term" value="F:transferase activity"/>
    <property type="evidence" value="ECO:0007669"/>
    <property type="project" value="UniProtKB-KW"/>
</dbReference>
<evidence type="ECO:0000256" key="1">
    <source>
        <dbReference type="ARBA" id="ARBA00009670"/>
    </source>
</evidence>
<keyword evidence="3" id="KW-0547">Nucleotide-binding</keyword>
<dbReference type="SUPFAM" id="SSF56112">
    <property type="entry name" value="Protein kinase-like (PK-like)"/>
    <property type="match status" value="1"/>
</dbReference>
<dbReference type="EMBL" id="JAMRXG010000008">
    <property type="protein sequence ID" value="MCM6775634.1"/>
    <property type="molecule type" value="Genomic_DNA"/>
</dbReference>
<keyword evidence="7" id="KW-1185">Reference proteome</keyword>
<dbReference type="InterPro" id="IPR051409">
    <property type="entry name" value="Atypical_kinase_ADCK"/>
</dbReference>
<dbReference type="InterPro" id="IPR004147">
    <property type="entry name" value="ABC1_dom"/>
</dbReference>
<dbReference type="Proteomes" id="UP001139157">
    <property type="component" value="Unassembled WGS sequence"/>
</dbReference>
<dbReference type="RefSeq" id="WP_251913902.1">
    <property type="nucleotide sequence ID" value="NZ_JAMRXG010000008.1"/>
</dbReference>
<accession>A0A9X2E7F0</accession>
<dbReference type="Pfam" id="PF03109">
    <property type="entry name" value="ABC1"/>
    <property type="match status" value="1"/>
</dbReference>
<keyword evidence="4" id="KW-0067">ATP-binding</keyword>
<protein>
    <submittedName>
        <fullName evidence="6">AarF/UbiB family protein</fullName>
    </submittedName>
</protein>
<dbReference type="InterPro" id="IPR011009">
    <property type="entry name" value="Kinase-like_dom_sf"/>
</dbReference>
<comment type="caution">
    <text evidence="6">The sequence shown here is derived from an EMBL/GenBank/DDBJ whole genome shotgun (WGS) entry which is preliminary data.</text>
</comment>
<sequence length="447" mass="48880">MSEIVRRTSSRNAKLAKIPLGIAGRAAVGFGRKLVGGDKNEINAQLNQKAAEQLFTVLGELKGGAMKFGQALSVMEAAVPEQFGEHYREALTKLQAAAPPMPTATVHRVLDQQLGTGWRKRFREFDDAPAASASIGQVHRAVWSDGRAVAVKVQYPGADEALRADLKTLNRVSSLVAGLLQTADVKPVLAELSHRMEEELDYRIEAGNQRAFAKGYDGHPRFVVPRVVASAPKVIVTEWLDATSVSAIIARGNANPEGTSELRNLVAERMAEFHFSSPATAGLLHGDPHPGNFMMLPDGRLAVIDYGACAPLPDGFPPILGRMVALAVEDRYEELTELMYGSGFVVPGKTVSHEEIADFLRPFSDPIRTETFHFTRRWMQRVAGRATDIGSPEMKTSWSLQLPPEHAMVFRVLMGSIGICAQLDAVVPFMRLMHDWVPGYAEYRTAS</sequence>
<evidence type="ECO:0000259" key="5">
    <source>
        <dbReference type="Pfam" id="PF03109"/>
    </source>
</evidence>
<dbReference type="InterPro" id="IPR034646">
    <property type="entry name" value="ADCK3_dom"/>
</dbReference>
<keyword evidence="2" id="KW-0808">Transferase</keyword>
<proteinExistence type="inferred from homology"/>
<evidence type="ECO:0000256" key="2">
    <source>
        <dbReference type="ARBA" id="ARBA00022679"/>
    </source>
</evidence>
<dbReference type="AlphaFoldDB" id="A0A9X2E7F0"/>
<reference evidence="6" key="1">
    <citation type="submission" date="2022-06" db="EMBL/GenBank/DDBJ databases">
        <title>Novel species in genus nocardia.</title>
        <authorList>
            <person name="Li F."/>
        </authorList>
    </citation>
    <scope>NUCLEOTIDE SEQUENCE</scope>
    <source>
        <strain evidence="6">CDC141</strain>
    </source>
</reference>
<comment type="similarity">
    <text evidence="1">Belongs to the protein kinase superfamily. ADCK protein kinase family.</text>
</comment>
<evidence type="ECO:0000313" key="6">
    <source>
        <dbReference type="EMBL" id="MCM6775634.1"/>
    </source>
</evidence>
<dbReference type="PANTHER" id="PTHR43851">
    <property type="match status" value="1"/>
</dbReference>
<evidence type="ECO:0000313" key="7">
    <source>
        <dbReference type="Proteomes" id="UP001139157"/>
    </source>
</evidence>
<organism evidence="6 7">
    <name type="scientific">Nocardia pulmonis</name>
    <dbReference type="NCBI Taxonomy" id="2951408"/>
    <lineage>
        <taxon>Bacteria</taxon>
        <taxon>Bacillati</taxon>
        <taxon>Actinomycetota</taxon>
        <taxon>Actinomycetes</taxon>
        <taxon>Mycobacteriales</taxon>
        <taxon>Nocardiaceae</taxon>
        <taxon>Nocardia</taxon>
    </lineage>
</organism>
<evidence type="ECO:0000256" key="3">
    <source>
        <dbReference type="ARBA" id="ARBA00022741"/>
    </source>
</evidence>
<feature type="domain" description="ABC1 atypical kinase-like" evidence="5">
    <location>
        <begin position="93"/>
        <end position="337"/>
    </location>
</feature>
<dbReference type="PANTHER" id="PTHR43851:SF3">
    <property type="entry name" value="COENZYME Q8"/>
    <property type="match status" value="1"/>
</dbReference>
<dbReference type="GO" id="GO:0005524">
    <property type="term" value="F:ATP binding"/>
    <property type="evidence" value="ECO:0007669"/>
    <property type="project" value="UniProtKB-KW"/>
</dbReference>